<dbReference type="Pfam" id="PF00912">
    <property type="entry name" value="Transgly"/>
    <property type="match status" value="1"/>
</dbReference>
<dbReference type="InterPro" id="IPR001460">
    <property type="entry name" value="PCN-bd_Tpept"/>
</dbReference>
<feature type="domain" description="Penicillin-binding protein transpeptidase" evidence="11">
    <location>
        <begin position="409"/>
        <end position="706"/>
    </location>
</feature>
<evidence type="ECO:0000256" key="3">
    <source>
        <dbReference type="ARBA" id="ARBA00022676"/>
    </source>
</evidence>
<sequence>MKQSKGISFADVIKILLIIVAIALIVILSLMGSYVLSVLKQAPVIDPNNYRSLINETSKIYSDDGQLVESLVLNEFSEYVTLDKIPKHLQKAVIAVEDERFYDHNGLDLQRVAGAIIYDIKNRSLEQGASTLTMQLAKNLYTSSAKDFNRKITDVFYAFNLENKLSKDQILEAYLNSAGFSKGTVGVQAAAKTFFDKDVSDLTLAESALIAGVTNRPGAYSPYNNAYITADDDLETVPFVLQPLSENGENSEETVAYAEKLFELGRIDQFDLSQIKGNILIPMKAEFNPNSKKRQELILRLMAEQGYITAAERDDAVNEDIVIKIGRRSEKGVSNYFIDEVKNETVEILQSLGYSKEDAQAKLYNGGFKIISSMQIDMQKHLEEVTSNARYFPGSRTDDAGIPQPQVASVVMNPHNGEVKALVGGRGIAGGALFNRAVKPRQPGSSIKPISVYMTALMNGSTAADVYLDEPIPSRVLGTSSWRPQNVSGYYGWQTIRDLIRRSSNVGAILVGRDIGSDLDAHTRTTYSTAVDTDKANQMMIDNLKALGVTTAYSLEDNPEVNDANSSALALGGMTVGISPLEMAGAYTPLANEGIYQKPTFVNQIATSTGKILYQKKPVGPQHMTPAQAFIMTDMLQDVVRRGTGTNANFPGMPIAGKTGTTNRQRDAWFVGYTPYYLCSVWIGNDRNERLPFMSSAAATLWKNIMRPIHEDLERKEFEQPEDVEKRYIRAIGRSEYFEKGTTPHFTNKMGWSDGESTKKKSDEDKNTNNNKKDNAKKKDNDKKSNSNNNDNE</sequence>
<evidence type="ECO:0000313" key="13">
    <source>
        <dbReference type="EMBL" id="WBW50444.1"/>
    </source>
</evidence>
<evidence type="ECO:0000256" key="10">
    <source>
        <dbReference type="SAM" id="Phobius"/>
    </source>
</evidence>
<feature type="compositionally biased region" description="Basic and acidic residues" evidence="9">
    <location>
        <begin position="756"/>
        <end position="785"/>
    </location>
</feature>
<keyword evidence="10" id="KW-1133">Transmembrane helix</keyword>
<dbReference type="EMBL" id="CP115667">
    <property type="protein sequence ID" value="WBW50444.1"/>
    <property type="molecule type" value="Genomic_DNA"/>
</dbReference>
<keyword evidence="5" id="KW-0378">Hydrolase</keyword>
<evidence type="ECO:0000256" key="2">
    <source>
        <dbReference type="ARBA" id="ARBA00022670"/>
    </source>
</evidence>
<organism evidence="13 14">
    <name type="scientific">Peptoniphilus equinus</name>
    <dbReference type="NCBI Taxonomy" id="3016343"/>
    <lineage>
        <taxon>Bacteria</taxon>
        <taxon>Bacillati</taxon>
        <taxon>Bacillota</taxon>
        <taxon>Tissierellia</taxon>
        <taxon>Tissierellales</taxon>
        <taxon>Peptoniphilaceae</taxon>
        <taxon>Peptoniphilus</taxon>
    </lineage>
</organism>
<evidence type="ECO:0000256" key="5">
    <source>
        <dbReference type="ARBA" id="ARBA00022801"/>
    </source>
</evidence>
<evidence type="ECO:0000313" key="14">
    <source>
        <dbReference type="Proteomes" id="UP001210339"/>
    </source>
</evidence>
<keyword evidence="10" id="KW-0472">Membrane</keyword>
<name>A0ABY7QWG8_9FIRM</name>
<evidence type="ECO:0000256" key="6">
    <source>
        <dbReference type="ARBA" id="ARBA00023268"/>
    </source>
</evidence>
<evidence type="ECO:0000256" key="9">
    <source>
        <dbReference type="SAM" id="MobiDB-lite"/>
    </source>
</evidence>
<feature type="region of interest" description="Disordered" evidence="9">
    <location>
        <begin position="740"/>
        <end position="793"/>
    </location>
</feature>
<dbReference type="InterPro" id="IPR023346">
    <property type="entry name" value="Lysozyme-like_dom_sf"/>
</dbReference>
<evidence type="ECO:0000256" key="4">
    <source>
        <dbReference type="ARBA" id="ARBA00022679"/>
    </source>
</evidence>
<evidence type="ECO:0000256" key="7">
    <source>
        <dbReference type="ARBA" id="ARBA00034000"/>
    </source>
</evidence>
<dbReference type="InterPro" id="IPR050396">
    <property type="entry name" value="Glycosyltr_51/Transpeptidase"/>
</dbReference>
<evidence type="ECO:0000256" key="8">
    <source>
        <dbReference type="ARBA" id="ARBA00049902"/>
    </source>
</evidence>
<evidence type="ECO:0000259" key="11">
    <source>
        <dbReference type="Pfam" id="PF00905"/>
    </source>
</evidence>
<dbReference type="SUPFAM" id="SSF56601">
    <property type="entry name" value="beta-lactamase/transpeptidase-like"/>
    <property type="match status" value="1"/>
</dbReference>
<keyword evidence="3" id="KW-0328">Glycosyltransferase</keyword>
<keyword evidence="4" id="KW-0808">Transferase</keyword>
<dbReference type="InterPro" id="IPR001264">
    <property type="entry name" value="Glyco_trans_51"/>
</dbReference>
<accession>A0ABY7QWG8</accession>
<dbReference type="PANTHER" id="PTHR32282">
    <property type="entry name" value="BINDING PROTEIN TRANSPEPTIDASE, PUTATIVE-RELATED"/>
    <property type="match status" value="1"/>
</dbReference>
<dbReference type="InterPro" id="IPR036950">
    <property type="entry name" value="PBP_transglycosylase"/>
</dbReference>
<evidence type="ECO:0000259" key="12">
    <source>
        <dbReference type="Pfam" id="PF00912"/>
    </source>
</evidence>
<proteinExistence type="predicted"/>
<dbReference type="Pfam" id="PF00905">
    <property type="entry name" value="Transpeptidase"/>
    <property type="match status" value="1"/>
</dbReference>
<dbReference type="RefSeq" id="WP_271191976.1">
    <property type="nucleotide sequence ID" value="NZ_CP115667.1"/>
</dbReference>
<keyword evidence="6" id="KW-0511">Multifunctional enzyme</keyword>
<keyword evidence="1" id="KW-0121">Carboxypeptidase</keyword>
<protein>
    <submittedName>
        <fullName evidence="13">Transglycosylase domain-containing protein</fullName>
    </submittedName>
</protein>
<comment type="catalytic activity">
    <reaction evidence="8">
        <text>[GlcNAc-(1-&gt;4)-Mur2Ac(oyl-L-Ala-gamma-D-Glu-L-Lys-D-Ala-D-Ala)](n)-di-trans,octa-cis-undecaprenyl diphosphate + beta-D-GlcNAc-(1-&gt;4)-Mur2Ac(oyl-L-Ala-gamma-D-Glu-L-Lys-D-Ala-D-Ala)-di-trans,octa-cis-undecaprenyl diphosphate = [GlcNAc-(1-&gt;4)-Mur2Ac(oyl-L-Ala-gamma-D-Glu-L-Lys-D-Ala-D-Ala)](n+1)-di-trans,octa-cis-undecaprenyl diphosphate + di-trans,octa-cis-undecaprenyl diphosphate + H(+)</text>
        <dbReference type="Rhea" id="RHEA:23708"/>
        <dbReference type="Rhea" id="RHEA-COMP:9602"/>
        <dbReference type="Rhea" id="RHEA-COMP:9603"/>
        <dbReference type="ChEBI" id="CHEBI:15378"/>
        <dbReference type="ChEBI" id="CHEBI:58405"/>
        <dbReference type="ChEBI" id="CHEBI:60033"/>
        <dbReference type="ChEBI" id="CHEBI:78435"/>
        <dbReference type="EC" id="2.4.99.28"/>
    </reaction>
</comment>
<dbReference type="Gene3D" id="1.10.3810.10">
    <property type="entry name" value="Biosynthetic peptidoglycan transglycosylase-like"/>
    <property type="match status" value="1"/>
</dbReference>
<dbReference type="PANTHER" id="PTHR32282:SF33">
    <property type="entry name" value="PEPTIDOGLYCAN GLYCOSYLTRANSFERASE"/>
    <property type="match status" value="1"/>
</dbReference>
<evidence type="ECO:0000256" key="1">
    <source>
        <dbReference type="ARBA" id="ARBA00022645"/>
    </source>
</evidence>
<reference evidence="13 14" key="1">
    <citation type="submission" date="2023-01" db="EMBL/GenBank/DDBJ databases">
        <authorList>
            <person name="Lee S.H."/>
            <person name="Jung H.S."/>
            <person name="Yun J.U."/>
        </authorList>
    </citation>
    <scope>NUCLEOTIDE SEQUENCE [LARGE SCALE GENOMIC DNA]</scope>
    <source>
        <strain evidence="13 14">CBA3646</strain>
    </source>
</reference>
<dbReference type="InterPro" id="IPR012338">
    <property type="entry name" value="Beta-lactam/transpept-like"/>
</dbReference>
<feature type="transmembrane region" description="Helical" evidence="10">
    <location>
        <begin position="12"/>
        <end position="36"/>
    </location>
</feature>
<feature type="domain" description="Glycosyl transferase family 51" evidence="12">
    <location>
        <begin position="68"/>
        <end position="226"/>
    </location>
</feature>
<dbReference type="Gene3D" id="3.40.710.10">
    <property type="entry name" value="DD-peptidase/beta-lactamase superfamily"/>
    <property type="match status" value="1"/>
</dbReference>
<gene>
    <name evidence="13" type="ORF">O6R05_02560</name>
</gene>
<dbReference type="SUPFAM" id="SSF53955">
    <property type="entry name" value="Lysozyme-like"/>
    <property type="match status" value="1"/>
</dbReference>
<keyword evidence="10" id="KW-0812">Transmembrane</keyword>
<dbReference type="Proteomes" id="UP001210339">
    <property type="component" value="Chromosome"/>
</dbReference>
<keyword evidence="2" id="KW-0645">Protease</keyword>
<keyword evidence="14" id="KW-1185">Reference proteome</keyword>
<comment type="catalytic activity">
    <reaction evidence="7">
        <text>Preferential cleavage: (Ac)2-L-Lys-D-Ala-|-D-Ala. Also transpeptidation of peptidyl-alanyl moieties that are N-acyl substituents of D-alanine.</text>
        <dbReference type="EC" id="3.4.16.4"/>
    </reaction>
</comment>